<keyword evidence="3" id="KW-1185">Reference proteome</keyword>
<evidence type="ECO:0000313" key="2">
    <source>
        <dbReference type="EMBL" id="KNY29701.1"/>
    </source>
</evidence>
<keyword evidence="1" id="KW-0812">Transmembrane</keyword>
<evidence type="ECO:0000313" key="3">
    <source>
        <dbReference type="Proteomes" id="UP000036923"/>
    </source>
</evidence>
<reference evidence="3" key="1">
    <citation type="submission" date="2015-07" db="EMBL/GenBank/DDBJ databases">
        <title>Near-Complete Genome Sequence of the Cellulolytic Bacterium Bacteroides (Pseudobacteroides) cellulosolvens ATCC 35603.</title>
        <authorList>
            <person name="Dassa B."/>
            <person name="Utturkar S.M."/>
            <person name="Klingeman D.M."/>
            <person name="Hurt R.A."/>
            <person name="Keller M."/>
            <person name="Xu J."/>
            <person name="Reddy Y.H.K."/>
            <person name="Borovok I."/>
            <person name="Grinberg I.R."/>
            <person name="Lamed R."/>
            <person name="Zhivin O."/>
            <person name="Bayer E.A."/>
            <person name="Brown S.D."/>
        </authorList>
    </citation>
    <scope>NUCLEOTIDE SEQUENCE [LARGE SCALE GENOMIC DNA]</scope>
    <source>
        <strain evidence="3">DSM 2933</strain>
    </source>
</reference>
<dbReference type="OrthoDB" id="2542987at2"/>
<feature type="transmembrane region" description="Helical" evidence="1">
    <location>
        <begin position="15"/>
        <end position="33"/>
    </location>
</feature>
<accession>A0A0L6JV40</accession>
<keyword evidence="1" id="KW-0472">Membrane</keyword>
<protein>
    <submittedName>
        <fullName evidence="2">Uncharacterized protein</fullName>
    </submittedName>
</protein>
<organism evidence="2 3">
    <name type="scientific">Pseudobacteroides cellulosolvens ATCC 35603 = DSM 2933</name>
    <dbReference type="NCBI Taxonomy" id="398512"/>
    <lineage>
        <taxon>Bacteria</taxon>
        <taxon>Bacillati</taxon>
        <taxon>Bacillota</taxon>
        <taxon>Clostridia</taxon>
        <taxon>Eubacteriales</taxon>
        <taxon>Oscillospiraceae</taxon>
        <taxon>Pseudobacteroides</taxon>
    </lineage>
</organism>
<name>A0A0L6JV40_9FIRM</name>
<dbReference type="AlphaFoldDB" id="A0A0L6JV40"/>
<feature type="transmembrane region" description="Helical" evidence="1">
    <location>
        <begin position="65"/>
        <end position="85"/>
    </location>
</feature>
<dbReference type="EMBL" id="LGTC01000001">
    <property type="protein sequence ID" value="KNY29701.1"/>
    <property type="molecule type" value="Genomic_DNA"/>
</dbReference>
<evidence type="ECO:0000256" key="1">
    <source>
        <dbReference type="SAM" id="Phobius"/>
    </source>
</evidence>
<keyword evidence="1" id="KW-1133">Transmembrane helix</keyword>
<feature type="transmembrane region" description="Helical" evidence="1">
    <location>
        <begin position="40"/>
        <end position="59"/>
    </location>
</feature>
<sequence length="86" mass="9619" precursor="true">MLNHDAYNRDRVHKVNILVTIAIVALFSAQSVFTKDSDRALVNIFEGLGIVLLAVINYFLPISRYIKGLFFSLIPGIVIIALFILV</sequence>
<dbReference type="RefSeq" id="WP_036935048.1">
    <property type="nucleotide sequence ID" value="NZ_JQKC01000001.1"/>
</dbReference>
<comment type="caution">
    <text evidence="2">The sequence shown here is derived from an EMBL/GenBank/DDBJ whole genome shotgun (WGS) entry which is preliminary data.</text>
</comment>
<gene>
    <name evidence="2" type="ORF">Bccel_4975</name>
</gene>
<dbReference type="STRING" id="398512.Bccel_4975"/>
<dbReference type="Proteomes" id="UP000036923">
    <property type="component" value="Unassembled WGS sequence"/>
</dbReference>
<proteinExistence type="predicted"/>